<proteinExistence type="predicted"/>
<evidence type="ECO:0000313" key="1">
    <source>
        <dbReference type="EMBL" id="MPC24744.1"/>
    </source>
</evidence>
<evidence type="ECO:0000313" key="2">
    <source>
        <dbReference type="Proteomes" id="UP000324222"/>
    </source>
</evidence>
<accession>A0A5B7DUW6</accession>
<gene>
    <name evidence="1" type="ORF">E2C01_017838</name>
</gene>
<dbReference type="Proteomes" id="UP000324222">
    <property type="component" value="Unassembled WGS sequence"/>
</dbReference>
<keyword evidence="2" id="KW-1185">Reference proteome</keyword>
<dbReference type="AlphaFoldDB" id="A0A5B7DUW6"/>
<sequence length="61" mass="7096">MYMYKTGVKQQVCYAFHQWPLINPSRTPLTMKQRIKLHGQCVYCETAETEKANDTDQSGVK</sequence>
<organism evidence="1 2">
    <name type="scientific">Portunus trituberculatus</name>
    <name type="common">Swimming crab</name>
    <name type="synonym">Neptunus trituberculatus</name>
    <dbReference type="NCBI Taxonomy" id="210409"/>
    <lineage>
        <taxon>Eukaryota</taxon>
        <taxon>Metazoa</taxon>
        <taxon>Ecdysozoa</taxon>
        <taxon>Arthropoda</taxon>
        <taxon>Crustacea</taxon>
        <taxon>Multicrustacea</taxon>
        <taxon>Malacostraca</taxon>
        <taxon>Eumalacostraca</taxon>
        <taxon>Eucarida</taxon>
        <taxon>Decapoda</taxon>
        <taxon>Pleocyemata</taxon>
        <taxon>Brachyura</taxon>
        <taxon>Eubrachyura</taxon>
        <taxon>Portunoidea</taxon>
        <taxon>Portunidae</taxon>
        <taxon>Portuninae</taxon>
        <taxon>Portunus</taxon>
    </lineage>
</organism>
<reference evidence="1 2" key="1">
    <citation type="submission" date="2019-05" db="EMBL/GenBank/DDBJ databases">
        <title>Another draft genome of Portunus trituberculatus and its Hox gene families provides insights of decapod evolution.</title>
        <authorList>
            <person name="Jeong J.-H."/>
            <person name="Song I."/>
            <person name="Kim S."/>
            <person name="Choi T."/>
            <person name="Kim D."/>
            <person name="Ryu S."/>
            <person name="Kim W."/>
        </authorList>
    </citation>
    <scope>NUCLEOTIDE SEQUENCE [LARGE SCALE GENOMIC DNA]</scope>
    <source>
        <tissue evidence="1">Muscle</tissue>
    </source>
</reference>
<protein>
    <submittedName>
        <fullName evidence="1">Uncharacterized protein</fullName>
    </submittedName>
</protein>
<dbReference type="EMBL" id="VSRR010001369">
    <property type="protein sequence ID" value="MPC24744.1"/>
    <property type="molecule type" value="Genomic_DNA"/>
</dbReference>
<name>A0A5B7DUW6_PORTR</name>
<comment type="caution">
    <text evidence="1">The sequence shown here is derived from an EMBL/GenBank/DDBJ whole genome shotgun (WGS) entry which is preliminary data.</text>
</comment>